<evidence type="ECO:0000259" key="4">
    <source>
        <dbReference type="Pfam" id="PF01571"/>
    </source>
</evidence>
<feature type="domain" description="GCVT N-terminal" evidence="4">
    <location>
        <begin position="15"/>
        <end position="104"/>
    </location>
</feature>
<dbReference type="GO" id="GO:0016226">
    <property type="term" value="P:iron-sulfur cluster assembly"/>
    <property type="evidence" value="ECO:0007669"/>
    <property type="project" value="TreeGrafter"/>
</dbReference>
<organism evidence="6 7">
    <name type="scientific">Caenorhabditis bovis</name>
    <dbReference type="NCBI Taxonomy" id="2654633"/>
    <lineage>
        <taxon>Eukaryota</taxon>
        <taxon>Metazoa</taxon>
        <taxon>Ecdysozoa</taxon>
        <taxon>Nematoda</taxon>
        <taxon>Chromadorea</taxon>
        <taxon>Rhabditida</taxon>
        <taxon>Rhabditina</taxon>
        <taxon>Rhabditomorpha</taxon>
        <taxon>Rhabditoidea</taxon>
        <taxon>Rhabditidae</taxon>
        <taxon>Peloderinae</taxon>
        <taxon>Caenorhabditis</taxon>
    </lineage>
</organism>
<dbReference type="GO" id="GO:0005759">
    <property type="term" value="C:mitochondrial matrix"/>
    <property type="evidence" value="ECO:0007669"/>
    <property type="project" value="TreeGrafter"/>
</dbReference>
<dbReference type="InterPro" id="IPR017703">
    <property type="entry name" value="YgfZ/GCV_T_CS"/>
</dbReference>
<keyword evidence="3" id="KW-0496">Mitochondrion</keyword>
<evidence type="ECO:0000256" key="1">
    <source>
        <dbReference type="ARBA" id="ARBA00004173"/>
    </source>
</evidence>
<dbReference type="PANTHER" id="PTHR22602">
    <property type="entry name" value="TRANSFERASE CAF17, MITOCHONDRIAL-RELATED"/>
    <property type="match status" value="1"/>
</dbReference>
<keyword evidence="7" id="KW-1185">Reference proteome</keyword>
<evidence type="ECO:0000256" key="3">
    <source>
        <dbReference type="ARBA" id="ARBA00023128"/>
    </source>
</evidence>
<dbReference type="Pfam" id="PF01571">
    <property type="entry name" value="GCV_T"/>
    <property type="match status" value="1"/>
</dbReference>
<dbReference type="InterPro" id="IPR057460">
    <property type="entry name" value="CAF17_C"/>
</dbReference>
<evidence type="ECO:0008006" key="8">
    <source>
        <dbReference type="Google" id="ProtNLM"/>
    </source>
</evidence>
<evidence type="ECO:0000256" key="2">
    <source>
        <dbReference type="ARBA" id="ARBA00022946"/>
    </source>
</evidence>
<dbReference type="Gene3D" id="2.40.30.160">
    <property type="match status" value="1"/>
</dbReference>
<reference evidence="6 7" key="1">
    <citation type="submission" date="2020-04" db="EMBL/GenBank/DDBJ databases">
        <authorList>
            <person name="Laetsch R D."/>
            <person name="Stevens L."/>
            <person name="Kumar S."/>
            <person name="Blaxter L. M."/>
        </authorList>
    </citation>
    <scope>NUCLEOTIDE SEQUENCE [LARGE SCALE GENOMIC DNA]</scope>
</reference>
<dbReference type="OrthoDB" id="191995at2759"/>
<gene>
    <name evidence="6" type="ORF">CBOVIS_LOCUS9654</name>
</gene>
<evidence type="ECO:0000259" key="5">
    <source>
        <dbReference type="Pfam" id="PF25455"/>
    </source>
</evidence>
<keyword evidence="2" id="KW-0809">Transit peptide</keyword>
<name>A0A8S1F229_9PELO</name>
<comment type="caution">
    <text evidence="6">The sequence shown here is derived from an EMBL/GenBank/DDBJ whole genome shotgun (WGS) entry which is preliminary data.</text>
</comment>
<comment type="subcellular location">
    <subcellularLocation>
        <location evidence="1">Mitochondrion</location>
    </subcellularLocation>
</comment>
<dbReference type="PANTHER" id="PTHR22602:SF0">
    <property type="entry name" value="TRANSFERASE CAF17, MITOCHONDRIAL-RELATED"/>
    <property type="match status" value="1"/>
</dbReference>
<feature type="domain" description="CAF17 C-terminal" evidence="5">
    <location>
        <begin position="193"/>
        <end position="260"/>
    </location>
</feature>
<dbReference type="Proteomes" id="UP000494206">
    <property type="component" value="Unassembled WGS sequence"/>
</dbReference>
<evidence type="ECO:0000313" key="6">
    <source>
        <dbReference type="EMBL" id="CAB3407782.1"/>
    </source>
</evidence>
<dbReference type="InterPro" id="IPR045179">
    <property type="entry name" value="YgfZ/GcvT"/>
</dbReference>
<protein>
    <recommendedName>
        <fullName evidence="8">Aminomethyltransferase folate-binding domain-containing protein</fullName>
    </recommendedName>
</protein>
<dbReference type="Gene3D" id="3.30.1360.120">
    <property type="entry name" value="Probable tRNA modification gtpase trme, domain 1"/>
    <property type="match status" value="1"/>
</dbReference>
<accession>A0A8S1F229</accession>
<dbReference type="PIRSF" id="PIRSF006487">
    <property type="entry name" value="GcvT"/>
    <property type="match status" value="1"/>
</dbReference>
<dbReference type="NCBIfam" id="TIGR03317">
    <property type="entry name" value="ygfZ_signature"/>
    <property type="match status" value="1"/>
</dbReference>
<dbReference type="AlphaFoldDB" id="A0A8S1F229"/>
<proteinExistence type="predicted"/>
<dbReference type="InterPro" id="IPR027266">
    <property type="entry name" value="TrmE/GcvT-like"/>
</dbReference>
<dbReference type="EMBL" id="CADEPM010000006">
    <property type="protein sequence ID" value="CAB3407782.1"/>
    <property type="molecule type" value="Genomic_DNA"/>
</dbReference>
<sequence>MSQQLIKLPHRILLRFHGPDTSAFLQGLITNDVRKLETANGIAAFLLNSKGRIVEDVLLWRRGTDDIFVECSRSNKANLIKEIAKYRLRKKVEISDCDDPVAFIQNSSQTNEFQDPRYSNFGSRVFGNLDGSENLEKYENLRRDLGIAEGASELSGLLPFQANGDLLHMVSLDKGCYIGQELTARTAHTGVIRRRILPFECEGSVKNDADIVDEKKNKVGKVISSDTTRCLGVLQLSAFKSQKLSVDGVALKAKKPEWMPDKILAANATRTSLTDA</sequence>
<dbReference type="SUPFAM" id="SSF103025">
    <property type="entry name" value="Folate-binding domain"/>
    <property type="match status" value="1"/>
</dbReference>
<dbReference type="Pfam" id="PF25455">
    <property type="entry name" value="Beta-barrel_CAF17_C"/>
    <property type="match status" value="1"/>
</dbReference>
<evidence type="ECO:0000313" key="7">
    <source>
        <dbReference type="Proteomes" id="UP000494206"/>
    </source>
</evidence>
<dbReference type="InterPro" id="IPR006222">
    <property type="entry name" value="GCVT_N"/>
</dbReference>